<dbReference type="Proteomes" id="UP001576774">
    <property type="component" value="Unassembled WGS sequence"/>
</dbReference>
<name>A0ABV4XE79_9CYAN</name>
<evidence type="ECO:0000313" key="1">
    <source>
        <dbReference type="EMBL" id="MFB2880453.1"/>
    </source>
</evidence>
<keyword evidence="2" id="KW-1185">Reference proteome</keyword>
<gene>
    <name evidence="1" type="ORF">ACE1CC_26695</name>
</gene>
<organism evidence="1 2">
    <name type="scientific">Floridaenema aerugineum BLCC-F46</name>
    <dbReference type="NCBI Taxonomy" id="3153654"/>
    <lineage>
        <taxon>Bacteria</taxon>
        <taxon>Bacillati</taxon>
        <taxon>Cyanobacteriota</taxon>
        <taxon>Cyanophyceae</taxon>
        <taxon>Oscillatoriophycideae</taxon>
        <taxon>Aerosakkonematales</taxon>
        <taxon>Aerosakkonemataceae</taxon>
        <taxon>Floridanema</taxon>
        <taxon>Floridanema aerugineum</taxon>
    </lineage>
</organism>
<accession>A0ABV4XE79</accession>
<reference evidence="1 2" key="1">
    <citation type="submission" date="2024-09" db="EMBL/GenBank/DDBJ databases">
        <title>Floridaenema gen nov. (Aerosakkonemataceae, Aerosakkonematales ord. nov., Cyanobacteria) from benthic tropical and subtropical fresh waters, with the description of four new species.</title>
        <authorList>
            <person name="Moretto J.A."/>
            <person name="Berthold D.E."/>
            <person name="Lefler F.W."/>
            <person name="Huang I.-S."/>
            <person name="Laughinghouse H. IV."/>
        </authorList>
    </citation>
    <scope>NUCLEOTIDE SEQUENCE [LARGE SCALE GENOMIC DNA]</scope>
    <source>
        <strain evidence="1 2">BLCC-F46</strain>
    </source>
</reference>
<dbReference type="NCBIfam" id="NF033521">
    <property type="entry name" value="lasso_leader_L3"/>
    <property type="match status" value="1"/>
</dbReference>
<protein>
    <submittedName>
        <fullName evidence="1">Lasso RiPP family leader peptide-containing protein</fullName>
    </submittedName>
</protein>
<comment type="caution">
    <text evidence="1">The sequence shown here is derived from an EMBL/GenBank/DDBJ whole genome shotgun (WGS) entry which is preliminary data.</text>
</comment>
<dbReference type="RefSeq" id="WP_413273467.1">
    <property type="nucleotide sequence ID" value="NZ_JBHFNQ010000204.1"/>
</dbReference>
<evidence type="ECO:0000313" key="2">
    <source>
        <dbReference type="Proteomes" id="UP001576774"/>
    </source>
</evidence>
<sequence length="65" mass="7036">MKSNNAQLIKREYHSPKLLVYGNIRELTQGGGSIQNWDGAAERLTTSNPCGFGNPNPNPPNCPAP</sequence>
<proteinExistence type="predicted"/>
<dbReference type="EMBL" id="JBHFNQ010000204">
    <property type="protein sequence ID" value="MFB2880453.1"/>
    <property type="molecule type" value="Genomic_DNA"/>
</dbReference>